<dbReference type="PANTHER" id="PTHR33048:SF151">
    <property type="entry name" value="INTEGRAL MEMBRANE PROTEIN"/>
    <property type="match status" value="1"/>
</dbReference>
<feature type="transmembrane region" description="Helical" evidence="6">
    <location>
        <begin position="179"/>
        <end position="198"/>
    </location>
</feature>
<evidence type="ECO:0000256" key="3">
    <source>
        <dbReference type="ARBA" id="ARBA00022989"/>
    </source>
</evidence>
<name>A0ABR3XFJ2_9EURO</name>
<evidence type="ECO:0000256" key="6">
    <source>
        <dbReference type="SAM" id="Phobius"/>
    </source>
</evidence>
<dbReference type="EMBL" id="JAVDPF010000019">
    <property type="protein sequence ID" value="KAL1874720.1"/>
    <property type="molecule type" value="Genomic_DNA"/>
</dbReference>
<dbReference type="PANTHER" id="PTHR33048">
    <property type="entry name" value="PTH11-LIKE INTEGRAL MEMBRANE PROTEIN (AFU_ORTHOLOGUE AFUA_5G11245)"/>
    <property type="match status" value="1"/>
</dbReference>
<sequence length="347" mass="38477">MGSAVSYTTPEDQAMHNQVLAIDITFTILAVASVALRFWARLKSAAGIGLDDWLSVGGLLILFINFALNLIMVVNGLGLQATQLTPANLTWIAKAIFGDEMVYIVNLALIKISILLMYCRVFALRRFRVGAWVIGIITCFWTLIFVFLILFQCSPIQKAWNPLLPGRCWNMRGTFIGNAVPNIITDVAIILMPVYNVWKLHIRMVQRISLLGIFFLGCFVVVASIYRLVQVLQLDQNNLSYTLKNPTTWSHVEVSTALISACLPTLRPLLTSFMRVIGMGSQVDHSHSGTRTPGIPASSNGTFPAPSKFKAWPETKNVSNDEIPLNSIKVETDLHVVESGNNWRGDV</sequence>
<comment type="subcellular location">
    <subcellularLocation>
        <location evidence="1">Membrane</location>
        <topology evidence="1">Multi-pass membrane protein</topology>
    </subcellularLocation>
</comment>
<feature type="transmembrane region" description="Helical" evidence="6">
    <location>
        <begin position="131"/>
        <end position="151"/>
    </location>
</feature>
<evidence type="ECO:0000313" key="8">
    <source>
        <dbReference type="EMBL" id="KAL1874720.1"/>
    </source>
</evidence>
<dbReference type="Pfam" id="PF20684">
    <property type="entry name" value="Fung_rhodopsin"/>
    <property type="match status" value="1"/>
</dbReference>
<evidence type="ECO:0000259" key="7">
    <source>
        <dbReference type="Pfam" id="PF20684"/>
    </source>
</evidence>
<comment type="similarity">
    <text evidence="5">Belongs to the SAT4 family.</text>
</comment>
<feature type="transmembrane region" description="Helical" evidence="6">
    <location>
        <begin position="52"/>
        <end position="81"/>
    </location>
</feature>
<reference evidence="8 9" key="1">
    <citation type="journal article" date="2024" name="IMA Fungus">
        <title>IMA Genome - F19 : A genome assembly and annotation guide to empower mycologists, including annotated draft genome sequences of Ceratocystis pirilliformis, Diaporthe australafricana, Fusarium ophioides, Paecilomyces lecythidis, and Sporothrix stenoceras.</title>
        <authorList>
            <person name="Aylward J."/>
            <person name="Wilson A.M."/>
            <person name="Visagie C.M."/>
            <person name="Spraker J."/>
            <person name="Barnes I."/>
            <person name="Buitendag C."/>
            <person name="Ceriani C."/>
            <person name="Del Mar Angel L."/>
            <person name="du Plessis D."/>
            <person name="Fuchs T."/>
            <person name="Gasser K."/>
            <person name="Kramer D."/>
            <person name="Li W."/>
            <person name="Munsamy K."/>
            <person name="Piso A."/>
            <person name="Price J.L."/>
            <person name="Sonnekus B."/>
            <person name="Thomas C."/>
            <person name="van der Nest A."/>
            <person name="van Dijk A."/>
            <person name="van Heerden A."/>
            <person name="van Vuuren N."/>
            <person name="Yilmaz N."/>
            <person name="Duong T.A."/>
            <person name="van der Merwe N.A."/>
            <person name="Wingfield M.J."/>
            <person name="Wingfield B.D."/>
        </authorList>
    </citation>
    <scope>NUCLEOTIDE SEQUENCE [LARGE SCALE GENOMIC DNA]</scope>
    <source>
        <strain evidence="8 9">CMW 18167</strain>
    </source>
</reference>
<feature type="transmembrane region" description="Helical" evidence="6">
    <location>
        <begin position="20"/>
        <end position="40"/>
    </location>
</feature>
<accession>A0ABR3XFJ2</accession>
<keyword evidence="4 6" id="KW-0472">Membrane</keyword>
<dbReference type="InterPro" id="IPR049326">
    <property type="entry name" value="Rhodopsin_dom_fungi"/>
</dbReference>
<keyword evidence="9" id="KW-1185">Reference proteome</keyword>
<protein>
    <recommendedName>
        <fullName evidence="7">Rhodopsin domain-containing protein</fullName>
    </recommendedName>
</protein>
<evidence type="ECO:0000256" key="2">
    <source>
        <dbReference type="ARBA" id="ARBA00022692"/>
    </source>
</evidence>
<evidence type="ECO:0000313" key="9">
    <source>
        <dbReference type="Proteomes" id="UP001583193"/>
    </source>
</evidence>
<feature type="domain" description="Rhodopsin" evidence="7">
    <location>
        <begin position="36"/>
        <end position="271"/>
    </location>
</feature>
<dbReference type="Proteomes" id="UP001583193">
    <property type="component" value="Unassembled WGS sequence"/>
</dbReference>
<gene>
    <name evidence="8" type="ORF">Plec18167_005956</name>
</gene>
<keyword evidence="2 6" id="KW-0812">Transmembrane</keyword>
<feature type="transmembrane region" description="Helical" evidence="6">
    <location>
        <begin position="101"/>
        <end position="119"/>
    </location>
</feature>
<organism evidence="8 9">
    <name type="scientific">Paecilomyces lecythidis</name>
    <dbReference type="NCBI Taxonomy" id="3004212"/>
    <lineage>
        <taxon>Eukaryota</taxon>
        <taxon>Fungi</taxon>
        <taxon>Dikarya</taxon>
        <taxon>Ascomycota</taxon>
        <taxon>Pezizomycotina</taxon>
        <taxon>Eurotiomycetes</taxon>
        <taxon>Eurotiomycetidae</taxon>
        <taxon>Eurotiales</taxon>
        <taxon>Thermoascaceae</taxon>
        <taxon>Paecilomyces</taxon>
    </lineage>
</organism>
<comment type="caution">
    <text evidence="8">The sequence shown here is derived from an EMBL/GenBank/DDBJ whole genome shotgun (WGS) entry which is preliminary data.</text>
</comment>
<keyword evidence="3 6" id="KW-1133">Transmembrane helix</keyword>
<feature type="transmembrane region" description="Helical" evidence="6">
    <location>
        <begin position="210"/>
        <end position="229"/>
    </location>
</feature>
<evidence type="ECO:0000256" key="5">
    <source>
        <dbReference type="ARBA" id="ARBA00038359"/>
    </source>
</evidence>
<evidence type="ECO:0000256" key="1">
    <source>
        <dbReference type="ARBA" id="ARBA00004141"/>
    </source>
</evidence>
<evidence type="ECO:0000256" key="4">
    <source>
        <dbReference type="ARBA" id="ARBA00023136"/>
    </source>
</evidence>
<proteinExistence type="inferred from homology"/>
<dbReference type="InterPro" id="IPR052337">
    <property type="entry name" value="SAT4-like"/>
</dbReference>